<keyword evidence="3" id="KW-1185">Reference proteome</keyword>
<reference evidence="2 3" key="1">
    <citation type="submission" date="2013-12" db="EMBL/GenBank/DDBJ databases">
        <title>Draft genome of the parsitic nematode Ancylostoma duodenale.</title>
        <authorList>
            <person name="Mitreva M."/>
        </authorList>
    </citation>
    <scope>NUCLEOTIDE SEQUENCE [LARGE SCALE GENOMIC DNA]</scope>
    <source>
        <strain evidence="2 3">Zhejiang</strain>
    </source>
</reference>
<dbReference type="Proteomes" id="UP000054047">
    <property type="component" value="Unassembled WGS sequence"/>
</dbReference>
<evidence type="ECO:0000313" key="2">
    <source>
        <dbReference type="EMBL" id="KIH56144.1"/>
    </source>
</evidence>
<proteinExistence type="predicted"/>
<feature type="region of interest" description="Disordered" evidence="1">
    <location>
        <begin position="30"/>
        <end position="73"/>
    </location>
</feature>
<dbReference type="EMBL" id="KN736197">
    <property type="protein sequence ID" value="KIH56144.1"/>
    <property type="molecule type" value="Genomic_DNA"/>
</dbReference>
<evidence type="ECO:0000313" key="3">
    <source>
        <dbReference type="Proteomes" id="UP000054047"/>
    </source>
</evidence>
<sequence length="104" mass="11668">MSDSFVIVDGISDKEGNLNANFERLLVMSEEDDEPYDNDEDTVIYEAANSSEDDQEEEENNDDDDNDGSSGTWSDNVVVHDFWFFNGNSGMAPQISLECRDPSD</sequence>
<evidence type="ECO:0000256" key="1">
    <source>
        <dbReference type="SAM" id="MobiDB-lite"/>
    </source>
</evidence>
<accession>A0A0C2GB60</accession>
<feature type="compositionally biased region" description="Acidic residues" evidence="1">
    <location>
        <begin position="30"/>
        <end position="43"/>
    </location>
</feature>
<gene>
    <name evidence="2" type="ORF">ANCDUO_13679</name>
</gene>
<protein>
    <submittedName>
        <fullName evidence="2">Uncharacterized protein</fullName>
    </submittedName>
</protein>
<organism evidence="2 3">
    <name type="scientific">Ancylostoma duodenale</name>
    <dbReference type="NCBI Taxonomy" id="51022"/>
    <lineage>
        <taxon>Eukaryota</taxon>
        <taxon>Metazoa</taxon>
        <taxon>Ecdysozoa</taxon>
        <taxon>Nematoda</taxon>
        <taxon>Chromadorea</taxon>
        <taxon>Rhabditida</taxon>
        <taxon>Rhabditina</taxon>
        <taxon>Rhabditomorpha</taxon>
        <taxon>Strongyloidea</taxon>
        <taxon>Ancylostomatidae</taxon>
        <taxon>Ancylostomatinae</taxon>
        <taxon>Ancylostoma</taxon>
    </lineage>
</organism>
<feature type="compositionally biased region" description="Acidic residues" evidence="1">
    <location>
        <begin position="51"/>
        <end position="67"/>
    </location>
</feature>
<dbReference type="AlphaFoldDB" id="A0A0C2GB60"/>
<name>A0A0C2GB60_9BILA</name>